<keyword evidence="3" id="KW-0227">DNA damage</keyword>
<keyword evidence="8" id="KW-0238">DNA-binding</keyword>
<evidence type="ECO:0000256" key="7">
    <source>
        <dbReference type="ARBA" id="ARBA00022840"/>
    </source>
</evidence>
<dbReference type="GO" id="GO:0043138">
    <property type="term" value="F:3'-5' DNA helicase activity"/>
    <property type="evidence" value="ECO:0007669"/>
    <property type="project" value="UniProtKB-EC"/>
</dbReference>
<dbReference type="GO" id="GO:0005829">
    <property type="term" value="C:cytosol"/>
    <property type="evidence" value="ECO:0007669"/>
    <property type="project" value="TreeGrafter"/>
</dbReference>
<evidence type="ECO:0000256" key="8">
    <source>
        <dbReference type="ARBA" id="ARBA00023125"/>
    </source>
</evidence>
<keyword evidence="2 14" id="KW-0547">Nucleotide-binding</keyword>
<dbReference type="EC" id="5.6.2.4" evidence="12"/>
<feature type="binding site" evidence="14">
    <location>
        <begin position="23"/>
        <end position="30"/>
    </location>
    <ligand>
        <name>ATP</name>
        <dbReference type="ChEBI" id="CHEBI:30616"/>
    </ligand>
</feature>
<keyword evidence="9" id="KW-0234">DNA repair</keyword>
<evidence type="ECO:0000256" key="12">
    <source>
        <dbReference type="ARBA" id="ARBA00034808"/>
    </source>
</evidence>
<comment type="catalytic activity">
    <reaction evidence="11">
        <text>Couples ATP hydrolysis with the unwinding of duplex DNA by translocating in the 3'-5' direction.</text>
        <dbReference type="EC" id="5.6.2.4"/>
    </reaction>
</comment>
<dbReference type="InterPro" id="IPR011335">
    <property type="entry name" value="Restrct_endonuc-II-like"/>
</dbReference>
<dbReference type="PROSITE" id="PS51198">
    <property type="entry name" value="UVRD_HELICASE_ATP_BIND"/>
    <property type="match status" value="1"/>
</dbReference>
<dbReference type="Pfam" id="PF13361">
    <property type="entry name" value="UvrD_C"/>
    <property type="match status" value="1"/>
</dbReference>
<dbReference type="PROSITE" id="PS51217">
    <property type="entry name" value="UVRD_HELICASE_CTER"/>
    <property type="match status" value="1"/>
</dbReference>
<evidence type="ECO:0000256" key="2">
    <source>
        <dbReference type="ARBA" id="ARBA00022741"/>
    </source>
</evidence>
<dbReference type="PANTHER" id="PTHR11070">
    <property type="entry name" value="UVRD / RECB / PCRA DNA HELICASE FAMILY MEMBER"/>
    <property type="match status" value="1"/>
</dbReference>
<name>A0A1H2SZQ3_ACIFE</name>
<evidence type="ECO:0000256" key="11">
    <source>
        <dbReference type="ARBA" id="ARBA00034617"/>
    </source>
</evidence>
<dbReference type="RefSeq" id="WP_074704004.1">
    <property type="nucleotide sequence ID" value="NZ_FNOP01000001.1"/>
</dbReference>
<keyword evidence="1" id="KW-0540">Nuclease</keyword>
<dbReference type="GO" id="GO:0000725">
    <property type="term" value="P:recombinational repair"/>
    <property type="evidence" value="ECO:0007669"/>
    <property type="project" value="TreeGrafter"/>
</dbReference>
<keyword evidence="7 14" id="KW-0067">ATP-binding</keyword>
<dbReference type="GO" id="GO:0003677">
    <property type="term" value="F:DNA binding"/>
    <property type="evidence" value="ECO:0007669"/>
    <property type="project" value="UniProtKB-KW"/>
</dbReference>
<dbReference type="InterPro" id="IPR014016">
    <property type="entry name" value="UvrD-like_ATP-bd"/>
</dbReference>
<dbReference type="InterPro" id="IPR000212">
    <property type="entry name" value="DNA_helicase_UvrD/REP"/>
</dbReference>
<evidence type="ECO:0000256" key="6">
    <source>
        <dbReference type="ARBA" id="ARBA00022839"/>
    </source>
</evidence>
<dbReference type="InterPro" id="IPR027417">
    <property type="entry name" value="P-loop_NTPase"/>
</dbReference>
<dbReference type="Gene3D" id="3.90.320.10">
    <property type="match status" value="1"/>
</dbReference>
<dbReference type="Proteomes" id="UP000182379">
    <property type="component" value="Unassembled WGS sequence"/>
</dbReference>
<organism evidence="17 18">
    <name type="scientific">Acidaminococcus fermentans</name>
    <dbReference type="NCBI Taxonomy" id="905"/>
    <lineage>
        <taxon>Bacteria</taxon>
        <taxon>Bacillati</taxon>
        <taxon>Bacillota</taxon>
        <taxon>Negativicutes</taxon>
        <taxon>Acidaminococcales</taxon>
        <taxon>Acidaminococcaceae</taxon>
        <taxon>Acidaminococcus</taxon>
    </lineage>
</organism>
<evidence type="ECO:0000256" key="14">
    <source>
        <dbReference type="PROSITE-ProRule" id="PRU00560"/>
    </source>
</evidence>
<dbReference type="Pfam" id="PF00580">
    <property type="entry name" value="UvrD-helicase"/>
    <property type="match status" value="1"/>
</dbReference>
<dbReference type="Gene3D" id="1.10.486.10">
    <property type="entry name" value="PCRA, domain 4"/>
    <property type="match status" value="1"/>
</dbReference>
<dbReference type="Pfam" id="PF12705">
    <property type="entry name" value="PDDEXK_1"/>
    <property type="match status" value="1"/>
</dbReference>
<proteinExistence type="predicted"/>
<evidence type="ECO:0000313" key="17">
    <source>
        <dbReference type="EMBL" id="SDW37173.1"/>
    </source>
</evidence>
<dbReference type="InterPro" id="IPR014017">
    <property type="entry name" value="DNA_helicase_UvrD-like_C"/>
</dbReference>
<keyword evidence="10" id="KW-0413">Isomerase</keyword>
<dbReference type="SUPFAM" id="SSF52980">
    <property type="entry name" value="Restriction endonuclease-like"/>
    <property type="match status" value="1"/>
</dbReference>
<evidence type="ECO:0000259" key="16">
    <source>
        <dbReference type="PROSITE" id="PS51217"/>
    </source>
</evidence>
<dbReference type="CDD" id="cd17932">
    <property type="entry name" value="DEXQc_UvrD"/>
    <property type="match status" value="1"/>
</dbReference>
<dbReference type="SUPFAM" id="SSF52540">
    <property type="entry name" value="P-loop containing nucleoside triphosphate hydrolases"/>
    <property type="match status" value="1"/>
</dbReference>
<sequence>MASFTPQQQEAISTLDRNVSVSAGAGSGKTRVLVERFLKILQERKATAQEILAITFTRKAAREMRERVQKGILDRLGAAAEPEEKAYWQEQLQLADRAPITTIDSFCSQVLRENPVEAGLDPNFAVKEEYQIRAFREETAQAFVQKEIQQQDGDLAALLDLYPADRLARILVALIDDLPEILALPGGLAAPYEVSLGGEEAGKIEAEGALDALLESRDLAGPKSRAKLDALADQREAIHQWIAAGEYSKASAALKPVSATGKIKDLVKESKEALARLETLSLDGAGAEQARHWENLLGRFRQALLDAAESREIYSFGYLSGRAVELLEKRPNVLFRYKSRFRYLMVDEFQDTNEEQKRLVYLLSGGSSRSLQGRNLFVVGDAKQSIYRFRGADVSVFRQVRDAIGETGGDNIVMDDNFRSAPEIIEACNTLFDDLLGTDSRSDVTAQPLHPHQPSSRKPVFTVLKKGECTLEECQQAEGRYVAQAIRQLREDTGLPYGQMAILLPAIHLSRQYEEALTALGIKSQVSDGKGFYERQEVVDWISLLTFLLNPRKDWALAGFLRSPYAGISDRQLTDLLKPWPELSLWESLRQSLEEPFVTLSRKLEALHRTALFQSLPELMDAFQEAFAVEPTLLAQRGGREKLANFRKLRALGVKGAMEEGDTARDFLDRLNLMRRLSARESAANQEADPEAVQIMTIHKSKGLEFPAVFLPDLSKKNPNDTLGIQFLPGQGFGVRVPDAQGNLLETSVYTRLKGEKARLERAEKQRQLYVAMTRAEKYLYLINVDESKEGSRPPDPDKEKWGQSLQRVFAPKGPHGDQMDWEELDVAEILENQETGQPGAGEAFVLDPAVYDRVRPVTVPRDLELSASALLEYDTCPRSFYYHYFRHMPGIDPETVGEGSHWISAIDLGTYVHRVLELLQEEPEEEALAEALEVLDRTGEEKKVFAREGRKLVEQYCASPLYQELKDLPAQAERDFALPLFQLEQGRAVFQGSVDRLVTLPDGRLGIVDYKTGHPPADGEEKQGYTRQLTIYALAAEILYPGQKVAWARLHFLQDCSSWELKDREQEEEKLKTLVENLLIWDKEEQFPARKEGCQWCPYRYFCPEGTGEPPAVDR</sequence>
<evidence type="ECO:0000256" key="5">
    <source>
        <dbReference type="ARBA" id="ARBA00022806"/>
    </source>
</evidence>
<evidence type="ECO:0000256" key="9">
    <source>
        <dbReference type="ARBA" id="ARBA00023204"/>
    </source>
</evidence>
<protein>
    <recommendedName>
        <fullName evidence="12">DNA 3'-5' helicase</fullName>
        <ecNumber evidence="12">5.6.2.4</ecNumber>
    </recommendedName>
</protein>
<feature type="domain" description="UvrD-like helicase ATP-binding" evidence="15">
    <location>
        <begin position="2"/>
        <end position="421"/>
    </location>
</feature>
<gene>
    <name evidence="17" type="ORF">SAMN05216495_10173</name>
</gene>
<dbReference type="Gene3D" id="3.40.50.300">
    <property type="entry name" value="P-loop containing nucleotide triphosphate hydrolases"/>
    <property type="match status" value="3"/>
</dbReference>
<accession>A0A1H2SZQ3</accession>
<evidence type="ECO:0000256" key="10">
    <source>
        <dbReference type="ARBA" id="ARBA00023235"/>
    </source>
</evidence>
<evidence type="ECO:0000259" key="15">
    <source>
        <dbReference type="PROSITE" id="PS51198"/>
    </source>
</evidence>
<dbReference type="AlphaFoldDB" id="A0A1H2SZQ3"/>
<dbReference type="InterPro" id="IPR011604">
    <property type="entry name" value="PDDEXK-like_dom_sf"/>
</dbReference>
<keyword evidence="6" id="KW-0269">Exonuclease</keyword>
<dbReference type="PANTHER" id="PTHR11070:SF23">
    <property type="entry name" value="RECBCD ENZYME SUBUNIT RECB"/>
    <property type="match status" value="1"/>
</dbReference>
<feature type="domain" description="UvrD-like helicase C-terminal" evidence="16">
    <location>
        <begin position="422"/>
        <end position="703"/>
    </location>
</feature>
<dbReference type="GO" id="GO:0004527">
    <property type="term" value="F:exonuclease activity"/>
    <property type="evidence" value="ECO:0007669"/>
    <property type="project" value="UniProtKB-KW"/>
</dbReference>
<dbReference type="GO" id="GO:0009338">
    <property type="term" value="C:exodeoxyribonuclease V complex"/>
    <property type="evidence" value="ECO:0007669"/>
    <property type="project" value="TreeGrafter"/>
</dbReference>
<dbReference type="InterPro" id="IPR038726">
    <property type="entry name" value="PDDEXK_AddAB-type"/>
</dbReference>
<reference evidence="17 18" key="1">
    <citation type="submission" date="2016-10" db="EMBL/GenBank/DDBJ databases">
        <authorList>
            <person name="Varghese N."/>
            <person name="Submissions S."/>
        </authorList>
    </citation>
    <scope>NUCLEOTIDE SEQUENCE [LARGE SCALE GENOMIC DNA]</scope>
    <source>
        <strain evidence="17 18">WCC6</strain>
    </source>
</reference>
<evidence type="ECO:0000256" key="4">
    <source>
        <dbReference type="ARBA" id="ARBA00022801"/>
    </source>
</evidence>
<evidence type="ECO:0000313" key="18">
    <source>
        <dbReference type="Proteomes" id="UP000182379"/>
    </source>
</evidence>
<evidence type="ECO:0000256" key="1">
    <source>
        <dbReference type="ARBA" id="ARBA00022722"/>
    </source>
</evidence>
<keyword evidence="5 14" id="KW-0347">Helicase</keyword>
<comment type="catalytic activity">
    <reaction evidence="13">
        <text>ATP + H2O = ADP + phosphate + H(+)</text>
        <dbReference type="Rhea" id="RHEA:13065"/>
        <dbReference type="ChEBI" id="CHEBI:15377"/>
        <dbReference type="ChEBI" id="CHEBI:15378"/>
        <dbReference type="ChEBI" id="CHEBI:30616"/>
        <dbReference type="ChEBI" id="CHEBI:43474"/>
        <dbReference type="ChEBI" id="CHEBI:456216"/>
        <dbReference type="EC" id="5.6.2.4"/>
    </reaction>
</comment>
<keyword evidence="4 14" id="KW-0378">Hydrolase</keyword>
<comment type="caution">
    <text evidence="17">The sequence shown here is derived from an EMBL/GenBank/DDBJ whole genome shotgun (WGS) entry which is preliminary data.</text>
</comment>
<dbReference type="GO" id="GO:0005524">
    <property type="term" value="F:ATP binding"/>
    <property type="evidence" value="ECO:0007669"/>
    <property type="project" value="UniProtKB-UniRule"/>
</dbReference>
<evidence type="ECO:0000256" key="3">
    <source>
        <dbReference type="ARBA" id="ARBA00022763"/>
    </source>
</evidence>
<dbReference type="EMBL" id="FNOP01000001">
    <property type="protein sequence ID" value="SDW37173.1"/>
    <property type="molecule type" value="Genomic_DNA"/>
</dbReference>
<evidence type="ECO:0000256" key="13">
    <source>
        <dbReference type="ARBA" id="ARBA00048988"/>
    </source>
</evidence>